<keyword evidence="2" id="KW-1185">Reference proteome</keyword>
<dbReference type="Proteomes" id="UP000018725">
    <property type="component" value="Chromosome"/>
</dbReference>
<dbReference type="EMBL" id="CP006852">
    <property type="protein sequence ID" value="AHC38398.1"/>
    <property type="molecule type" value="Genomic_DNA"/>
</dbReference>
<organism evidence="1 2">
    <name type="scientific">Pseudomonas gorinensis</name>
    <dbReference type="NCBI Taxonomy" id="3240790"/>
    <lineage>
        <taxon>Bacteria</taxon>
        <taxon>Pseudomonadati</taxon>
        <taxon>Pseudomonadota</taxon>
        <taxon>Gammaproteobacteria</taxon>
        <taxon>Pseudomonadales</taxon>
        <taxon>Pseudomonadaceae</taxon>
        <taxon>Pseudomonas</taxon>
    </lineage>
</organism>
<reference evidence="1 2" key="1">
    <citation type="journal article" date="2014" name="Genome Announc.">
        <title>Complete Genome Sequence of Pseudomonas sp. Strain TKP, Isolated from a gamma-Hexachlorocyclohexane-Degrading Mixed Culture.</title>
        <authorList>
            <person name="Ohtsubo Y."/>
            <person name="Kishida K."/>
            <person name="Sato T."/>
            <person name="Tabata M."/>
            <person name="Kawasumi T."/>
            <person name="Ogura Y."/>
            <person name="Hayashi T."/>
            <person name="Tsuda M."/>
            <person name="Nagata Y."/>
        </authorList>
    </citation>
    <scope>NUCLEOTIDE SEQUENCE [LARGE SCALE GENOMIC DNA]</scope>
    <source>
        <strain evidence="1 2">TKP</strain>
    </source>
</reference>
<accession>A0ACA7PET0</accession>
<gene>
    <name evidence="1" type="ORF">U771_29675</name>
</gene>
<evidence type="ECO:0000313" key="2">
    <source>
        <dbReference type="Proteomes" id="UP000018725"/>
    </source>
</evidence>
<evidence type="ECO:0000313" key="1">
    <source>
        <dbReference type="EMBL" id="AHC38398.1"/>
    </source>
</evidence>
<proteinExistence type="predicted"/>
<sequence length="582" mass="66078">MKKAPYFSATRTSEPVELCRLALVALPYGEGPQKVMPLGLQNISAYVKKNAKHATCKIFDYSDLYTSDINELSDLINWAPHLVGISIYSSHVQAAITWGSTIKNALPGTFIFCGGPHISLAAEDFLRAAKGTFELALRGEGEHSTARLIVLFNKVNTQTSLKTKSKKQRKKYIYKNHFNKVPNAVWLTASGKLKESYIEKIQLPTADWENPLLEYSSERLQNLYFTDRNDAKKRKAIALTSSRGCPLACSFCAIVAADKEGPKWRAIDATTLVNWIAEAYTQYSFEHIYMMDANFFVRKDRVLEFSEKLYNLFEGRVTWSSSSTVGYLLKLQSELPKLVRQGLRLVEMGVESGSQSQLDYMNKKVTVQNNIDAVRALQNNRIDVGLDFIMFYHDQQKREIIENLVFLVKSGLTEHDSLDHYFNIMMLYPETPVRKNLERKIGTKLDLLQLPNSRAFIENHEVYKIYTAYIDNFAKPILNQLEQAIASNIEKVGTSTSLTEVAYLSLLNIHLKHMPFQVLWWLCHNPDKTTEINRKNFFINYVTKINKAIANDNAINAPKLKIIETPTTGSGGRKGELIGKSL</sequence>
<name>A0ACA7PET0_9PSED</name>
<protein>
    <submittedName>
        <fullName evidence="1">Uncharacterized protein</fullName>
    </submittedName>
</protein>